<reference evidence="4 5" key="1">
    <citation type="submission" date="2018-11" db="EMBL/GenBank/DDBJ databases">
        <authorList>
            <consortium name="Pathogen Informatics"/>
        </authorList>
    </citation>
    <scope>NUCLEOTIDE SEQUENCE [LARGE SCALE GENOMIC DNA]</scope>
    <source>
        <strain evidence="4 5">NST_G2</strain>
    </source>
</reference>
<name>A0A3P7DLW9_SCHSO</name>
<sequence length="729" mass="81988">MCSVDLAAQDDAWKVRLLLRKLGPVEHERYANFILPKNPREVIFADTLKTLSQIFGEQSSLFNTRFQRLQLRKREPDDFIPYAGIFPKDADIRTRLLAQVQQNSTVTLQELAAECQALNNLKHDSAIIQGVPTSCSVHAVAATKPYSIMRPKQAPKTKSPPSPCQHCGIFIGIAHSVNIVAKAVTKWGTVTGSAKHHQLLKMPLDQRFNENESDKLCERGTKTSDIPAGSCKLGSGSCSSRRNNAALKALKIAQLNEKRFRREDELERTILDAESKTELARVEAEAETDVDLRDVADEVKSLERNSHVAQYLKECTVKDEALEGCGRWIQNCTNTITPAVASLELLKVELCYFYGNPAQYWKFVRLFEVYFDSKFEDPGQRLLADARTASEECVMLPSSVANKRAREIFGNLFGQPHIASPSLLKGLSSQARQTTHTAKSLSDLYIKMKCCEIALTHMNYVSDLHSLMRSLPYTMQNQWAEVTDRRRRDPNFADLTEFVETRSIIAKSRFGQLAREGEASDRRNPSNNTVQHQRHEGPTTFLAISSAASGPQPCFIYSKTHEVASSPRLLPKSQCITDEQLSALLVKAESVLNNRPLIPPASDSTDLKSLTPNSFLLMRRSLRLPSTEDLLTQYHAGWKEIHYLAGVFWRRWTKEYLPTPQQRTKGLRGPRELKSGNVVLVSGEHIPREKGSLGVNERCEENRDGLGRTVYMKTAGGVVKRDVRRSPQR</sequence>
<evidence type="ECO:0000259" key="3">
    <source>
        <dbReference type="Pfam" id="PF23309"/>
    </source>
</evidence>
<dbReference type="PANTHER" id="PTHR47331">
    <property type="entry name" value="PHD-TYPE DOMAIN-CONTAINING PROTEIN"/>
    <property type="match status" value="1"/>
</dbReference>
<protein>
    <submittedName>
        <fullName evidence="4">Uncharacterized protein</fullName>
    </submittedName>
</protein>
<feature type="domain" description="DUF7083" evidence="3">
    <location>
        <begin position="10"/>
        <end position="58"/>
    </location>
</feature>
<dbReference type="Proteomes" id="UP000275846">
    <property type="component" value="Unassembled WGS sequence"/>
</dbReference>
<proteinExistence type="predicted"/>
<dbReference type="AlphaFoldDB" id="A0A3P7DLW9"/>
<dbReference type="OrthoDB" id="10068075at2759"/>
<dbReference type="STRING" id="70667.A0A3P7DLW9"/>
<organism evidence="4 5">
    <name type="scientific">Schistocephalus solidus</name>
    <name type="common">Tapeworm</name>
    <dbReference type="NCBI Taxonomy" id="70667"/>
    <lineage>
        <taxon>Eukaryota</taxon>
        <taxon>Metazoa</taxon>
        <taxon>Spiralia</taxon>
        <taxon>Lophotrochozoa</taxon>
        <taxon>Platyhelminthes</taxon>
        <taxon>Cestoda</taxon>
        <taxon>Eucestoda</taxon>
        <taxon>Diphyllobothriidea</taxon>
        <taxon>Diphyllobothriidae</taxon>
        <taxon>Schistocephalus</taxon>
    </lineage>
</organism>
<evidence type="ECO:0000313" key="4">
    <source>
        <dbReference type="EMBL" id="VDL89097.1"/>
    </source>
</evidence>
<gene>
    <name evidence="4" type="ORF">SSLN_LOCUS2712</name>
</gene>
<dbReference type="Pfam" id="PF18701">
    <property type="entry name" value="DUF5641"/>
    <property type="match status" value="1"/>
</dbReference>
<feature type="domain" description="DUF5641" evidence="2">
    <location>
        <begin position="638"/>
        <end position="725"/>
    </location>
</feature>
<dbReference type="InterPro" id="IPR040676">
    <property type="entry name" value="DUF5641"/>
</dbReference>
<dbReference type="InterPro" id="IPR055510">
    <property type="entry name" value="DUF7083"/>
</dbReference>
<evidence type="ECO:0000259" key="2">
    <source>
        <dbReference type="Pfam" id="PF18701"/>
    </source>
</evidence>
<accession>A0A3P7DLW9</accession>
<feature type="compositionally biased region" description="Basic and acidic residues" evidence="1">
    <location>
        <begin position="515"/>
        <end position="524"/>
    </location>
</feature>
<evidence type="ECO:0000313" key="5">
    <source>
        <dbReference type="Proteomes" id="UP000275846"/>
    </source>
</evidence>
<keyword evidence="5" id="KW-1185">Reference proteome</keyword>
<dbReference type="EMBL" id="UYSU01032317">
    <property type="protein sequence ID" value="VDL89097.1"/>
    <property type="molecule type" value="Genomic_DNA"/>
</dbReference>
<evidence type="ECO:0000256" key="1">
    <source>
        <dbReference type="SAM" id="MobiDB-lite"/>
    </source>
</evidence>
<feature type="region of interest" description="Disordered" evidence="1">
    <location>
        <begin position="512"/>
        <end position="536"/>
    </location>
</feature>
<dbReference type="PANTHER" id="PTHR47331:SF1">
    <property type="entry name" value="GAG-LIKE PROTEIN"/>
    <property type="match status" value="1"/>
</dbReference>
<dbReference type="Pfam" id="PF23309">
    <property type="entry name" value="DUF7083"/>
    <property type="match status" value="1"/>
</dbReference>